<reference evidence="1" key="1">
    <citation type="journal article" date="2020" name="Stud. Mycol.">
        <title>101 Dothideomycetes genomes: a test case for predicting lifestyles and emergence of pathogens.</title>
        <authorList>
            <person name="Haridas S."/>
            <person name="Albert R."/>
            <person name="Binder M."/>
            <person name="Bloem J."/>
            <person name="Labutti K."/>
            <person name="Salamov A."/>
            <person name="Andreopoulos B."/>
            <person name="Baker S."/>
            <person name="Barry K."/>
            <person name="Bills G."/>
            <person name="Bluhm B."/>
            <person name="Cannon C."/>
            <person name="Castanera R."/>
            <person name="Culley D."/>
            <person name="Daum C."/>
            <person name="Ezra D."/>
            <person name="Gonzalez J."/>
            <person name="Henrissat B."/>
            <person name="Kuo A."/>
            <person name="Liang C."/>
            <person name="Lipzen A."/>
            <person name="Lutzoni F."/>
            <person name="Magnuson J."/>
            <person name="Mondo S."/>
            <person name="Nolan M."/>
            <person name="Ohm R."/>
            <person name="Pangilinan J."/>
            <person name="Park H.-J."/>
            <person name="Ramirez L."/>
            <person name="Alfaro M."/>
            <person name="Sun H."/>
            <person name="Tritt A."/>
            <person name="Yoshinaga Y."/>
            <person name="Zwiers L.-H."/>
            <person name="Turgeon B."/>
            <person name="Goodwin S."/>
            <person name="Spatafora J."/>
            <person name="Crous P."/>
            <person name="Grigoriev I."/>
        </authorList>
    </citation>
    <scope>NUCLEOTIDE SEQUENCE</scope>
    <source>
        <strain evidence="1">CBS 113818</strain>
    </source>
</reference>
<dbReference type="Proteomes" id="UP000799424">
    <property type="component" value="Unassembled WGS sequence"/>
</dbReference>
<protein>
    <submittedName>
        <fullName evidence="1">Uncharacterized protein</fullName>
    </submittedName>
</protein>
<accession>A0A6A6ZJQ7</accession>
<sequence>MTNALVISRPCHLPASRQTAERRRQHAHVLKQTAIRLHYIHIDGVHHFLADLEALLHTVKTRLLGYVFSYVAKRTGGTAPLTAEKRRASILPRVAAEHRATAPRLSIAWSGSLARDFKAGEINKYGARQIAGLMPVVLCEGEAGFQGSYMESENGVRSQRHASMQGPGMLAISEPSRGVAKPGTPLELKTSLVKLSGSCGDERIGWRVRQRPAHQELPSRLDEAEFSYYASTASPLRPTTPRQLLSSLRTPHAYDPTTPKTCSRTDARCACTQNTLAGQP</sequence>
<dbReference type="EMBL" id="MU006239">
    <property type="protein sequence ID" value="KAF2820909.1"/>
    <property type="molecule type" value="Genomic_DNA"/>
</dbReference>
<keyword evidence="2" id="KW-1185">Reference proteome</keyword>
<evidence type="ECO:0000313" key="2">
    <source>
        <dbReference type="Proteomes" id="UP000799424"/>
    </source>
</evidence>
<proteinExistence type="predicted"/>
<gene>
    <name evidence="1" type="ORF">CC86DRAFT_459473</name>
</gene>
<evidence type="ECO:0000313" key="1">
    <source>
        <dbReference type="EMBL" id="KAF2820909.1"/>
    </source>
</evidence>
<dbReference type="AlphaFoldDB" id="A0A6A6ZJQ7"/>
<name>A0A6A6ZJQ7_9PLEO</name>
<organism evidence="1 2">
    <name type="scientific">Ophiobolus disseminans</name>
    <dbReference type="NCBI Taxonomy" id="1469910"/>
    <lineage>
        <taxon>Eukaryota</taxon>
        <taxon>Fungi</taxon>
        <taxon>Dikarya</taxon>
        <taxon>Ascomycota</taxon>
        <taxon>Pezizomycotina</taxon>
        <taxon>Dothideomycetes</taxon>
        <taxon>Pleosporomycetidae</taxon>
        <taxon>Pleosporales</taxon>
        <taxon>Pleosporineae</taxon>
        <taxon>Phaeosphaeriaceae</taxon>
        <taxon>Ophiobolus</taxon>
    </lineage>
</organism>